<evidence type="ECO:0000313" key="2">
    <source>
        <dbReference type="Proteomes" id="UP000306340"/>
    </source>
</evidence>
<proteinExistence type="predicted"/>
<gene>
    <name evidence="1" type="ORF">FAZ78_11465</name>
</gene>
<dbReference type="AlphaFoldDB" id="A0A4U0YX77"/>
<name>A0A4U0YX77_9RHOB</name>
<organism evidence="1 2">
    <name type="scientific">Cereibacter changlensis</name>
    <dbReference type="NCBI Taxonomy" id="402884"/>
    <lineage>
        <taxon>Bacteria</taxon>
        <taxon>Pseudomonadati</taxon>
        <taxon>Pseudomonadota</taxon>
        <taxon>Alphaproteobacteria</taxon>
        <taxon>Rhodobacterales</taxon>
        <taxon>Paracoccaceae</taxon>
        <taxon>Cereibacter</taxon>
    </lineage>
</organism>
<reference evidence="1 2" key="1">
    <citation type="submission" date="2019-04" db="EMBL/GenBank/DDBJ databases">
        <title>Crypto-aerobic microbial life in anoxic (sulfidic) marine sediments.</title>
        <authorList>
            <person name="Bhattacharya S."/>
            <person name="Roy C."/>
            <person name="Mondal N."/>
            <person name="Sarkar J."/>
            <person name="Mandal S."/>
            <person name="Rameez M.J."/>
            <person name="Ghosh W."/>
        </authorList>
    </citation>
    <scope>NUCLEOTIDE SEQUENCE [LARGE SCALE GENOMIC DNA]</scope>
    <source>
        <strain evidence="1 2">SBBC</strain>
    </source>
</reference>
<evidence type="ECO:0000313" key="1">
    <source>
        <dbReference type="EMBL" id="TKA96435.1"/>
    </source>
</evidence>
<dbReference type="EMBL" id="SWAU01000096">
    <property type="protein sequence ID" value="TKA96435.1"/>
    <property type="molecule type" value="Genomic_DNA"/>
</dbReference>
<evidence type="ECO:0008006" key="3">
    <source>
        <dbReference type="Google" id="ProtNLM"/>
    </source>
</evidence>
<protein>
    <recommendedName>
        <fullName evidence="3">Glycosyl transferase family 29 (Putative sialyltransferase)</fullName>
    </recommendedName>
</protein>
<dbReference type="Proteomes" id="UP000306340">
    <property type="component" value="Unassembled WGS sequence"/>
</dbReference>
<sequence>MRYLLSRFTPKALRSPVYKALYSRLKDDYSLSSESFRDLRILILGPAKTAFNDLRKIDASQYDIVVRMNNGISIDFPLRNASKRRCEVLFHPLTDDLDPLDASSINVSGARILVHRTPKRSAFLSTLLAERRFAGVAEVKIIPVEKYDILSADLEGYSPSTGLICASFFLDSPAKEVAIVGFTFFTTAYVEGYDPSVTSDEAAAAKVRRADHHNPEAEALHFDKAISIAAAAGKIVTLGESVQEAINAVKQRG</sequence>
<dbReference type="RefSeq" id="WP_136792639.1">
    <property type="nucleotide sequence ID" value="NZ_SWAU01000096.1"/>
</dbReference>
<accession>A0A4U0YX77</accession>
<comment type="caution">
    <text evidence="1">The sequence shown here is derived from an EMBL/GenBank/DDBJ whole genome shotgun (WGS) entry which is preliminary data.</text>
</comment>